<dbReference type="AlphaFoldDB" id="A0A919AVP1"/>
<reference evidence="1" key="2">
    <citation type="submission" date="2020-09" db="EMBL/GenBank/DDBJ databases">
        <authorList>
            <person name="Sun Q."/>
            <person name="Kim S."/>
        </authorList>
    </citation>
    <scope>NUCLEOTIDE SEQUENCE</scope>
    <source>
        <strain evidence="1">KCTC 42590</strain>
    </source>
</reference>
<dbReference type="GO" id="GO:0008704">
    <property type="term" value="F:5-carboxymethyl-2-hydroxymuconate delta-isomerase activity"/>
    <property type="evidence" value="ECO:0007669"/>
    <property type="project" value="InterPro"/>
</dbReference>
<dbReference type="SUPFAM" id="SSF55331">
    <property type="entry name" value="Tautomerase/MIF"/>
    <property type="match status" value="1"/>
</dbReference>
<dbReference type="CDD" id="cd00580">
    <property type="entry name" value="CHMI"/>
    <property type="match status" value="1"/>
</dbReference>
<reference evidence="1" key="1">
    <citation type="journal article" date="2014" name="Int. J. Syst. Evol. Microbiol.">
        <title>Complete genome sequence of Corynebacterium casei LMG S-19264T (=DSM 44701T), isolated from a smear-ripened cheese.</title>
        <authorList>
            <consortium name="US DOE Joint Genome Institute (JGI-PGF)"/>
            <person name="Walter F."/>
            <person name="Albersmeier A."/>
            <person name="Kalinowski J."/>
            <person name="Ruckert C."/>
        </authorList>
    </citation>
    <scope>NUCLEOTIDE SEQUENCE</scope>
    <source>
        <strain evidence="1">KCTC 42590</strain>
    </source>
</reference>
<protein>
    <recommendedName>
        <fullName evidence="3">5-carboxymethyl-2-hydroxymuconate isomerase</fullName>
    </recommendedName>
</protein>
<organism evidence="1 2">
    <name type="scientific">Kordiimonas sediminis</name>
    <dbReference type="NCBI Taxonomy" id="1735581"/>
    <lineage>
        <taxon>Bacteria</taxon>
        <taxon>Pseudomonadati</taxon>
        <taxon>Pseudomonadota</taxon>
        <taxon>Alphaproteobacteria</taxon>
        <taxon>Kordiimonadales</taxon>
        <taxon>Kordiimonadaceae</taxon>
        <taxon>Kordiimonas</taxon>
    </lineage>
</organism>
<gene>
    <name evidence="1" type="ORF">GCM10017044_23740</name>
</gene>
<keyword evidence="2" id="KW-1185">Reference proteome</keyword>
<dbReference type="EMBL" id="BNCI01000002">
    <property type="protein sequence ID" value="GHF27843.1"/>
    <property type="molecule type" value="Genomic_DNA"/>
</dbReference>
<sequence>MPHIIIEYSADIEKSESAQKLMQTAHDVAMESGQFGEADIKVRTLRFDQALVGGKPDSFLHVTVQLLDGRTDDVKKALTMAMIDGYSRLNLKLGCLSANAQDTIRAVYSKTTLP</sequence>
<dbReference type="InterPro" id="IPR004220">
    <property type="entry name" value="5-COMe_2-OHmuconate_Isoase"/>
</dbReference>
<dbReference type="PANTHER" id="PTHR37950">
    <property type="entry name" value="4-HYDROXYPHENYLACETATE CATABOLISM PROTEIN"/>
    <property type="match status" value="1"/>
</dbReference>
<comment type="caution">
    <text evidence="1">The sequence shown here is derived from an EMBL/GenBank/DDBJ whole genome shotgun (WGS) entry which is preliminary data.</text>
</comment>
<dbReference type="PANTHER" id="PTHR37950:SF1">
    <property type="entry name" value="4-HYDROXYPHENYLACETATE CATABOLISM PROTEIN"/>
    <property type="match status" value="1"/>
</dbReference>
<dbReference type="Proteomes" id="UP000630923">
    <property type="component" value="Unassembled WGS sequence"/>
</dbReference>
<dbReference type="Pfam" id="PF02962">
    <property type="entry name" value="CHMI"/>
    <property type="match status" value="1"/>
</dbReference>
<name>A0A919AVP1_9PROT</name>
<dbReference type="RefSeq" id="WP_191253224.1">
    <property type="nucleotide sequence ID" value="NZ_BNCI01000002.1"/>
</dbReference>
<proteinExistence type="predicted"/>
<evidence type="ECO:0008006" key="3">
    <source>
        <dbReference type="Google" id="ProtNLM"/>
    </source>
</evidence>
<dbReference type="Gene3D" id="3.30.429.10">
    <property type="entry name" value="Macrophage Migration Inhibitory Factor"/>
    <property type="match status" value="1"/>
</dbReference>
<accession>A0A919AVP1</accession>
<evidence type="ECO:0000313" key="2">
    <source>
        <dbReference type="Proteomes" id="UP000630923"/>
    </source>
</evidence>
<dbReference type="InterPro" id="IPR014347">
    <property type="entry name" value="Tautomerase/MIF_sf"/>
</dbReference>
<evidence type="ECO:0000313" key="1">
    <source>
        <dbReference type="EMBL" id="GHF27843.1"/>
    </source>
</evidence>